<name>A0ABM8V6U3_THEXY</name>
<feature type="domain" description="NAD-dependent epimerase/dehydratase" evidence="1">
    <location>
        <begin position="3"/>
        <end position="217"/>
    </location>
</feature>
<dbReference type="PANTHER" id="PTHR48079:SF6">
    <property type="entry name" value="NAD(P)-BINDING DOMAIN-CONTAINING PROTEIN-RELATED"/>
    <property type="match status" value="1"/>
</dbReference>
<reference evidence="2 3" key="1">
    <citation type="submission" date="2021-04" db="EMBL/GenBank/DDBJ databases">
        <authorList>
            <person name="Rakotoarivonina H."/>
        </authorList>
    </citation>
    <scope>NUCLEOTIDE SEQUENCE [LARGE SCALE GENOMIC DNA]</scope>
    <source>
        <strain evidence="2 3">XE</strain>
    </source>
</reference>
<dbReference type="Pfam" id="PF01370">
    <property type="entry name" value="Epimerase"/>
    <property type="match status" value="1"/>
</dbReference>
<dbReference type="SUPFAM" id="SSF51735">
    <property type="entry name" value="NAD(P)-binding Rossmann-fold domains"/>
    <property type="match status" value="1"/>
</dbReference>
<evidence type="ECO:0000313" key="3">
    <source>
        <dbReference type="Proteomes" id="UP000681526"/>
    </source>
</evidence>
<dbReference type="Proteomes" id="UP000681526">
    <property type="component" value="Unassembled WGS sequence"/>
</dbReference>
<dbReference type="InterPro" id="IPR051783">
    <property type="entry name" value="NAD(P)-dependent_oxidoreduct"/>
</dbReference>
<evidence type="ECO:0000259" key="1">
    <source>
        <dbReference type="Pfam" id="PF01370"/>
    </source>
</evidence>
<evidence type="ECO:0000313" key="2">
    <source>
        <dbReference type="EMBL" id="CAG5091068.1"/>
    </source>
</evidence>
<dbReference type="Gene3D" id="3.40.50.720">
    <property type="entry name" value="NAD(P)-binding Rossmann-like Domain"/>
    <property type="match status" value="1"/>
</dbReference>
<protein>
    <submittedName>
        <fullName evidence="2">NAD dependent epimerase/dehydratase family protein</fullName>
    </submittedName>
</protein>
<dbReference type="PANTHER" id="PTHR48079">
    <property type="entry name" value="PROTEIN YEEZ"/>
    <property type="match status" value="1"/>
</dbReference>
<dbReference type="RefSeq" id="WP_213485388.1">
    <property type="nucleotide sequence ID" value="NZ_CAJRAY010000079.1"/>
</dbReference>
<gene>
    <name evidence="2" type="primary">txxe 2858</name>
    <name evidence="2" type="ORF">TXXE_14930</name>
</gene>
<dbReference type="EMBL" id="CAJRAY010000079">
    <property type="protein sequence ID" value="CAG5091068.1"/>
    <property type="molecule type" value="Genomic_DNA"/>
</dbReference>
<dbReference type="InterPro" id="IPR036291">
    <property type="entry name" value="NAD(P)-bd_dom_sf"/>
</dbReference>
<comment type="caution">
    <text evidence="2">The sequence shown here is derived from an EMBL/GenBank/DDBJ whole genome shotgun (WGS) entry which is preliminary data.</text>
</comment>
<keyword evidence="3" id="KW-1185">Reference proteome</keyword>
<proteinExistence type="predicted"/>
<accession>A0ABM8V6U3</accession>
<dbReference type="InterPro" id="IPR001509">
    <property type="entry name" value="Epimerase_deHydtase"/>
</dbReference>
<organism evidence="2 3">
    <name type="scientific">Thermobacillus xylanilyticus</name>
    <dbReference type="NCBI Taxonomy" id="76633"/>
    <lineage>
        <taxon>Bacteria</taxon>
        <taxon>Bacillati</taxon>
        <taxon>Bacillota</taxon>
        <taxon>Bacilli</taxon>
        <taxon>Bacillales</taxon>
        <taxon>Paenibacillaceae</taxon>
        <taxon>Thermobacillus</taxon>
    </lineage>
</organism>
<sequence length="285" mass="30747">MRIFVAGASGVIGRRLLPKLAAAGHDVTGLTHRAENMPHIEAAGARAVVADIFDRDSVMRALEAARPDVVIHQLTALKEWNLEDNANIRKTGTRHLVDAALAAGAKRMTAQSIAWAYEPGESPASETDGLDLRAAPPRSTTIEGVAALEQAVQEMPSSVILRYGMLYGPDTWYAPDGLIADRVRRREMPATDGVTSFLHVEDAAQAAVLALDWPDGIVNIVDDEPAAGTEWLPHYAALLGAPAPELKPGRGGWERGASNAKARREYGWTPKYGSWRTGFEQSLAR</sequence>